<dbReference type="OrthoDB" id="28474at10239"/>
<sequence length="58" mass="6914">MKVKMNCNYSDRLDHPRAGDVLDVLEEVYNGTFIEYYRCEWKGGDLDVYPYECDEVKK</sequence>
<dbReference type="GeneID" id="11258211"/>
<dbReference type="KEGG" id="vg:11258211"/>
<evidence type="ECO:0000313" key="1">
    <source>
        <dbReference type="EMBL" id="ADP02626.1"/>
    </source>
</evidence>
<proteinExistence type="predicted"/>
<organism evidence="1 2">
    <name type="scientific">Salmonella phage PVPSE1</name>
    <dbReference type="NCBI Taxonomy" id="889338"/>
    <lineage>
        <taxon>Viruses</taxon>
        <taxon>Duplodnaviria</taxon>
        <taxon>Heunggongvirae</taxon>
        <taxon>Uroviricota</taxon>
        <taxon>Caudoviricetes</taxon>
        <taxon>Vequintavirinae</taxon>
        <taxon>Seunavirus</taxon>
        <taxon>Seunavirus PVPSE1</taxon>
    </lineage>
</organism>
<dbReference type="RefSeq" id="YP_004894037.1">
    <property type="nucleotide sequence ID" value="NC_016071.1"/>
</dbReference>
<evidence type="ECO:0000313" key="2">
    <source>
        <dbReference type="Proteomes" id="UP000008530"/>
    </source>
</evidence>
<reference evidence="1 2" key="1">
    <citation type="journal article" date="2011" name="J. Virol.">
        <title>Genomic and proteomic characterization of the broad host range Salmonella phage PVP-SE1 - The creation of a new phage genus.</title>
        <authorList>
            <person name="Santos S.B."/>
            <person name="Kropinski A.M."/>
            <person name="Ceyssens P.J."/>
            <person name="Ackermann H.W."/>
            <person name="Villegas A."/>
            <person name="Lavigne R."/>
            <person name="Krylov V.N."/>
            <person name="Carvalho C.M."/>
            <person name="Ferreira E.C."/>
            <person name="Azeredo J."/>
        </authorList>
    </citation>
    <scope>NUCLEOTIDE SEQUENCE [LARGE SCALE GENOMIC DNA]</scope>
    <source>
        <strain evidence="1">PVP-SE1</strain>
    </source>
</reference>
<dbReference type="EMBL" id="GU070616">
    <property type="protein sequence ID" value="ADP02626.1"/>
    <property type="molecule type" value="Genomic_DNA"/>
</dbReference>
<accession>G3BM96</accession>
<keyword evidence="2" id="KW-1185">Reference proteome</keyword>
<protein>
    <submittedName>
        <fullName evidence="1">Uncharacterized protein 230</fullName>
    </submittedName>
</protein>
<dbReference type="Proteomes" id="UP000008530">
    <property type="component" value="Segment"/>
</dbReference>
<name>G3BM96_9CAUD</name>
<gene>
    <name evidence="1" type="primary">230</name>
</gene>